<protein>
    <submittedName>
        <fullName evidence="7">HAD family phosphatase</fullName>
    </submittedName>
    <submittedName>
        <fullName evidence="6">HAD superfamily hydrolase (TIGR01509 family)</fullName>
    </submittedName>
</protein>
<dbReference type="EMBL" id="JACHFV010000020">
    <property type="protein sequence ID" value="MBB5297251.1"/>
    <property type="molecule type" value="Genomic_DNA"/>
</dbReference>
<dbReference type="RefSeq" id="WP_129120026.1">
    <property type="nucleotide sequence ID" value="NZ_BSUI01000035.1"/>
</dbReference>
<dbReference type="GO" id="GO:0046872">
    <property type="term" value="F:metal ion binding"/>
    <property type="evidence" value="ECO:0007669"/>
    <property type="project" value="UniProtKB-KW"/>
</dbReference>
<dbReference type="NCBIfam" id="TIGR01509">
    <property type="entry name" value="HAD-SF-IA-v3"/>
    <property type="match status" value="1"/>
</dbReference>
<dbReference type="PANTHER" id="PTHR46193:SF18">
    <property type="entry name" value="HEXITOL PHOSPHATASE B"/>
    <property type="match status" value="1"/>
</dbReference>
<evidence type="ECO:0000256" key="2">
    <source>
        <dbReference type="ARBA" id="ARBA00006171"/>
    </source>
</evidence>
<reference evidence="7 8" key="1">
    <citation type="submission" date="2019-04" db="EMBL/GenBank/DDBJ databases">
        <title>Deinococcus metalilatus MA1002 mutant No.5.</title>
        <authorList>
            <person name="Park W."/>
            <person name="Park C."/>
        </authorList>
    </citation>
    <scope>NUCLEOTIDE SEQUENCE [LARGE SCALE GENOMIC DNA]</scope>
    <source>
        <strain evidence="7 8">MA1002-m5</strain>
    </source>
</reference>
<name>A0AAJ5F1A0_9DEIO</name>
<dbReference type="InterPro" id="IPR051600">
    <property type="entry name" value="Beta-PGM-like"/>
</dbReference>
<evidence type="ECO:0000313" key="8">
    <source>
        <dbReference type="Proteomes" id="UP000308000"/>
    </source>
</evidence>
<comment type="cofactor">
    <cofactor evidence="1">
        <name>Mg(2+)</name>
        <dbReference type="ChEBI" id="CHEBI:18420"/>
    </cofactor>
</comment>
<comment type="caution">
    <text evidence="7">The sequence shown here is derived from an EMBL/GenBank/DDBJ whole genome shotgun (WGS) entry which is preliminary data.</text>
</comment>
<comment type="similarity">
    <text evidence="2">Belongs to the HAD-like hydrolase superfamily. CbbY/CbbZ/Gph/YieH family.</text>
</comment>
<accession>A0AAJ5F1A0</accession>
<dbReference type="PANTHER" id="PTHR46193">
    <property type="entry name" value="6-PHOSPHOGLUCONATE PHOSPHATASE"/>
    <property type="match status" value="1"/>
</dbReference>
<evidence type="ECO:0000256" key="1">
    <source>
        <dbReference type="ARBA" id="ARBA00001946"/>
    </source>
</evidence>
<dbReference type="SFLD" id="SFLDG01129">
    <property type="entry name" value="C1.5:_HAD__Beta-PGM__Phosphata"/>
    <property type="match status" value="1"/>
</dbReference>
<dbReference type="AlphaFoldDB" id="A0AAJ5F1A0"/>
<dbReference type="Gene3D" id="3.40.50.1000">
    <property type="entry name" value="HAD superfamily/HAD-like"/>
    <property type="match status" value="1"/>
</dbReference>
<keyword evidence="6" id="KW-0378">Hydrolase</keyword>
<dbReference type="CDD" id="cd07505">
    <property type="entry name" value="HAD_BPGM-like"/>
    <property type="match status" value="1"/>
</dbReference>
<dbReference type="Pfam" id="PF00702">
    <property type="entry name" value="Hydrolase"/>
    <property type="match status" value="1"/>
</dbReference>
<keyword evidence="3" id="KW-0479">Metal-binding</keyword>
<sequence>MTLALPGHPAGVLFDMDGVLMTNNAFHRQAWQEVAADLLGLNLTEHDLNTKVDGGRNPEIIERLTGQAPDEALIRRFHEAKESRYRSLARGQLREVAGLSAYLDALEARGIPFALVTSADAVNVEFGMEALGFGGRFGPRVLGEHVTRGKPHPEPFERGAALLGLDPRACLAHEDAVNGVRSAAGAGCTVVALTTTAPAEALLAAGAVLAVPDFTRWETWLA</sequence>
<dbReference type="InterPro" id="IPR036412">
    <property type="entry name" value="HAD-like_sf"/>
</dbReference>
<dbReference type="Proteomes" id="UP000308000">
    <property type="component" value="Unassembled WGS sequence"/>
</dbReference>
<dbReference type="Proteomes" id="UP000536909">
    <property type="component" value="Unassembled WGS sequence"/>
</dbReference>
<organism evidence="7 8">
    <name type="scientific">Deinococcus metallilatus</name>
    <dbReference type="NCBI Taxonomy" id="1211322"/>
    <lineage>
        <taxon>Bacteria</taxon>
        <taxon>Thermotogati</taxon>
        <taxon>Deinococcota</taxon>
        <taxon>Deinococci</taxon>
        <taxon>Deinococcales</taxon>
        <taxon>Deinococcaceae</taxon>
        <taxon>Deinococcus</taxon>
    </lineage>
</organism>
<evidence type="ECO:0000313" key="6">
    <source>
        <dbReference type="EMBL" id="MBB5297251.1"/>
    </source>
</evidence>
<evidence type="ECO:0000256" key="3">
    <source>
        <dbReference type="ARBA" id="ARBA00022723"/>
    </source>
</evidence>
<evidence type="ECO:0000313" key="9">
    <source>
        <dbReference type="Proteomes" id="UP000536909"/>
    </source>
</evidence>
<dbReference type="GO" id="GO:0016787">
    <property type="term" value="F:hydrolase activity"/>
    <property type="evidence" value="ECO:0007669"/>
    <property type="project" value="UniProtKB-KW"/>
</dbReference>
<dbReference type="InterPro" id="IPR023214">
    <property type="entry name" value="HAD_sf"/>
</dbReference>
<dbReference type="Gene3D" id="1.10.150.240">
    <property type="entry name" value="Putative phosphatase, domain 2"/>
    <property type="match status" value="1"/>
</dbReference>
<gene>
    <name evidence="7" type="ORF">FCS05_19150</name>
    <name evidence="6" type="ORF">HNQ10_004122</name>
</gene>
<dbReference type="InterPro" id="IPR006439">
    <property type="entry name" value="HAD-SF_hydro_IA"/>
</dbReference>
<evidence type="ECO:0000256" key="4">
    <source>
        <dbReference type="ARBA" id="ARBA00022842"/>
    </source>
</evidence>
<proteinExistence type="inferred from homology"/>
<keyword evidence="9" id="KW-1185">Reference proteome</keyword>
<dbReference type="EMBL" id="VBRC01000022">
    <property type="protein sequence ID" value="TLK21294.1"/>
    <property type="molecule type" value="Genomic_DNA"/>
</dbReference>
<evidence type="ECO:0000313" key="7">
    <source>
        <dbReference type="EMBL" id="TLK21294.1"/>
    </source>
</evidence>
<keyword evidence="4" id="KW-0460">Magnesium</keyword>
<dbReference type="SFLD" id="SFLDS00003">
    <property type="entry name" value="Haloacid_Dehalogenase"/>
    <property type="match status" value="1"/>
</dbReference>
<keyword evidence="5" id="KW-0119">Carbohydrate metabolism</keyword>
<evidence type="ECO:0000256" key="5">
    <source>
        <dbReference type="ARBA" id="ARBA00023277"/>
    </source>
</evidence>
<dbReference type="SUPFAM" id="SSF56784">
    <property type="entry name" value="HAD-like"/>
    <property type="match status" value="1"/>
</dbReference>
<reference evidence="6 9" key="2">
    <citation type="submission" date="2020-08" db="EMBL/GenBank/DDBJ databases">
        <title>Genomic Encyclopedia of Type Strains, Phase IV (KMG-IV): sequencing the most valuable type-strain genomes for metagenomic binning, comparative biology and taxonomic classification.</title>
        <authorList>
            <person name="Goeker M."/>
        </authorList>
    </citation>
    <scope>NUCLEOTIDE SEQUENCE [LARGE SCALE GENOMIC DNA]</scope>
    <source>
        <strain evidence="6 9">DSM 105434</strain>
    </source>
</reference>
<dbReference type="InterPro" id="IPR023198">
    <property type="entry name" value="PGP-like_dom2"/>
</dbReference>